<sequence>MNIKRAKEEIERAVKAYLAKDPRGEYAIPAVRQRPILLMGPPGIGKTQIMEQAARACGVALVSYTITHHTRQSAVGLPFIRQKHYGGRDVSVTEYTMSEIIASIYEKMEATGLQEGILFIDEINCVSETLAPTMLQFLQCKTFGNQAVPAGWVIVAAGNPPEYNKSVREFDIVTLDRVRRMDIEPDLPAWREYARAVGIHGAILSYLELHPQNFYQINADVEGTQFVTARGWEDLSNLLDTYEAIGLAADEAVVRQYLQHKRIAEDFAAYLDLYYKYRDDYGVEEILAGRPRPAAYARLLNAPFDERLSLVSLLLAGLKARFAASLGQDAVADECYALLRQLKQDIAALPDPEPGDPEKLLLQQIADCEAETARLRAADALDKEALARRLGVEAALRDWAGQLRRAHAAGTREALELLRSYFEAMADGREEAQQAAAAALEAAFDFMEQAFGESQEMVVFVTELAMSPAAHTFIAENGCERFFRYNRDLLLDSRKAALDRELAAEAQRHGAGPKG</sequence>
<feature type="domain" description="AAA+ ATPase" evidence="1">
    <location>
        <begin position="32"/>
        <end position="189"/>
    </location>
</feature>
<dbReference type="InterPro" id="IPR003959">
    <property type="entry name" value="ATPase_AAA_core"/>
</dbReference>
<organism evidence="2 3">
    <name type="scientific">Candidatus Faecalibacterium faecipullorum</name>
    <dbReference type="NCBI Taxonomy" id="2838578"/>
    <lineage>
        <taxon>Bacteria</taxon>
        <taxon>Bacillati</taxon>
        <taxon>Bacillota</taxon>
        <taxon>Clostridia</taxon>
        <taxon>Eubacteriales</taxon>
        <taxon>Oscillospiraceae</taxon>
        <taxon>Faecalibacterium</taxon>
    </lineage>
</organism>
<comment type="caution">
    <text evidence="2">The sequence shown here is derived from an EMBL/GenBank/DDBJ whole genome shotgun (WGS) entry which is preliminary data.</text>
</comment>
<dbReference type="SUPFAM" id="SSF52540">
    <property type="entry name" value="P-loop containing nucleoside triphosphate hydrolases"/>
    <property type="match status" value="1"/>
</dbReference>
<reference evidence="2" key="1">
    <citation type="journal article" date="2021" name="PeerJ">
        <title>Extensive microbial diversity within the chicken gut microbiome revealed by metagenomics and culture.</title>
        <authorList>
            <person name="Gilroy R."/>
            <person name="Ravi A."/>
            <person name="Getino M."/>
            <person name="Pursley I."/>
            <person name="Horton D.L."/>
            <person name="Alikhan N.F."/>
            <person name="Baker D."/>
            <person name="Gharbi K."/>
            <person name="Hall N."/>
            <person name="Watson M."/>
            <person name="Adriaenssens E.M."/>
            <person name="Foster-Nyarko E."/>
            <person name="Jarju S."/>
            <person name="Secka A."/>
            <person name="Antonio M."/>
            <person name="Oren A."/>
            <person name="Chaudhuri R.R."/>
            <person name="La Ragione R."/>
            <person name="Hildebrand F."/>
            <person name="Pallen M.J."/>
        </authorList>
    </citation>
    <scope>NUCLEOTIDE SEQUENCE</scope>
    <source>
        <strain evidence="2">ChiHjej9B8-13557</strain>
    </source>
</reference>
<protein>
    <submittedName>
        <fullName evidence="2">AAA family ATPase</fullName>
    </submittedName>
</protein>
<dbReference type="CDD" id="cd00009">
    <property type="entry name" value="AAA"/>
    <property type="match status" value="1"/>
</dbReference>
<dbReference type="InterPro" id="IPR027417">
    <property type="entry name" value="P-loop_NTPase"/>
</dbReference>
<gene>
    <name evidence="2" type="ORF">H9771_06795</name>
</gene>
<evidence type="ECO:0000313" key="3">
    <source>
        <dbReference type="Proteomes" id="UP000824211"/>
    </source>
</evidence>
<evidence type="ECO:0000259" key="1">
    <source>
        <dbReference type="SMART" id="SM00382"/>
    </source>
</evidence>
<dbReference type="GO" id="GO:0016887">
    <property type="term" value="F:ATP hydrolysis activity"/>
    <property type="evidence" value="ECO:0007669"/>
    <property type="project" value="InterPro"/>
</dbReference>
<dbReference type="GO" id="GO:0005524">
    <property type="term" value="F:ATP binding"/>
    <property type="evidence" value="ECO:0007669"/>
    <property type="project" value="InterPro"/>
</dbReference>
<dbReference type="Proteomes" id="UP000824211">
    <property type="component" value="Unassembled WGS sequence"/>
</dbReference>
<proteinExistence type="predicted"/>
<dbReference type="SMART" id="SM00382">
    <property type="entry name" value="AAA"/>
    <property type="match status" value="1"/>
</dbReference>
<accession>A0A9D2S802</accession>
<dbReference type="EMBL" id="DWXX01000120">
    <property type="protein sequence ID" value="HJB59341.1"/>
    <property type="molecule type" value="Genomic_DNA"/>
</dbReference>
<dbReference type="AlphaFoldDB" id="A0A9D2S802"/>
<dbReference type="InterPro" id="IPR003593">
    <property type="entry name" value="AAA+_ATPase"/>
</dbReference>
<dbReference type="Pfam" id="PF00004">
    <property type="entry name" value="AAA"/>
    <property type="match status" value="1"/>
</dbReference>
<evidence type="ECO:0000313" key="2">
    <source>
        <dbReference type="EMBL" id="HJB59341.1"/>
    </source>
</evidence>
<reference evidence="2" key="2">
    <citation type="submission" date="2021-04" db="EMBL/GenBank/DDBJ databases">
        <authorList>
            <person name="Gilroy R."/>
        </authorList>
    </citation>
    <scope>NUCLEOTIDE SEQUENCE</scope>
    <source>
        <strain evidence="2">ChiHjej9B8-13557</strain>
    </source>
</reference>
<name>A0A9D2S802_9FIRM</name>
<dbReference type="Gene3D" id="3.40.50.300">
    <property type="entry name" value="P-loop containing nucleotide triphosphate hydrolases"/>
    <property type="match status" value="1"/>
</dbReference>